<organism evidence="2 3">
    <name type="scientific">Porphyromonas asaccharolytica (strain ATCC 25260 / DSM 20707 / BCRC 10618 / CCUG 7834 / JCM 6326 / LMG 13178 / VPI 4198 / B440)</name>
    <name type="common">Bacteroides asaccharolyticus</name>
    <dbReference type="NCBI Taxonomy" id="879243"/>
    <lineage>
        <taxon>Bacteria</taxon>
        <taxon>Pseudomonadati</taxon>
        <taxon>Bacteroidota</taxon>
        <taxon>Bacteroidia</taxon>
        <taxon>Bacteroidales</taxon>
        <taxon>Porphyromonadaceae</taxon>
        <taxon>Porphyromonas</taxon>
    </lineage>
</organism>
<protein>
    <recommendedName>
        <fullName evidence="4">Lipoprotein</fullName>
    </recommendedName>
</protein>
<accession>F4KN24</accession>
<dbReference type="HOGENOM" id="CLU_1011422_0_0_10"/>
<keyword evidence="1" id="KW-0732">Signal</keyword>
<name>F4KN24_PORAD</name>
<proteinExistence type="predicted"/>
<keyword evidence="3" id="KW-1185">Reference proteome</keyword>
<dbReference type="KEGG" id="pah:Poras_0408"/>
<dbReference type="PROSITE" id="PS51257">
    <property type="entry name" value="PROKAR_LIPOPROTEIN"/>
    <property type="match status" value="1"/>
</dbReference>
<dbReference type="AlphaFoldDB" id="F4KN24"/>
<dbReference type="Proteomes" id="UP000006545">
    <property type="component" value="Chromosome"/>
</dbReference>
<gene>
    <name evidence="2" type="ordered locus">Poras_0408</name>
</gene>
<dbReference type="EMBL" id="CP002689">
    <property type="protein sequence ID" value="AEE12362.1"/>
    <property type="molecule type" value="Genomic_DNA"/>
</dbReference>
<sequence>MIQIKPSIILVILLALGACVACDEEPQPAKPIVVKAVTPLDYISEGNLLLEGDSVKTFFTYSEALTSVPQGTHVGSRYEWAGIIPPITSLEEPTLIFQVANKHLAVEEAIQIGDTKATYSSDYKNMGNGISYALRLAPAKAAAEEGFPPAQDKKLLAAYRYQVSEGKDGGLLTVTVRPLGESFDGTIEEVAKESFWAQDKQNDVERQFPFAGQVDEGNQVYVGTDGFYWTSTPDGDTSAYYVWIGEGAAGIFDDGKLVDNYRQMGLSVRPFADHL</sequence>
<evidence type="ECO:0000256" key="1">
    <source>
        <dbReference type="SAM" id="SignalP"/>
    </source>
</evidence>
<feature type="signal peptide" evidence="1">
    <location>
        <begin position="1"/>
        <end position="21"/>
    </location>
</feature>
<evidence type="ECO:0000313" key="2">
    <source>
        <dbReference type="EMBL" id="AEE12362.1"/>
    </source>
</evidence>
<reference evidence="3" key="1">
    <citation type="submission" date="2011-04" db="EMBL/GenBank/DDBJ databases">
        <title>The complete genome of Porphyromonas asaccharolytica DSM 20707.</title>
        <authorList>
            <person name="Lucas S."/>
            <person name="Han J."/>
            <person name="Lapidus A."/>
            <person name="Bruce D."/>
            <person name="Goodwin L."/>
            <person name="Pitluck S."/>
            <person name="Peters L."/>
            <person name="Kyrpides N."/>
            <person name="Mavromatis K."/>
            <person name="Ivanova N."/>
            <person name="Ovchinnikova G."/>
            <person name="Pagani I."/>
            <person name="Lu M."/>
            <person name="Detter J.C."/>
            <person name="Tapia R."/>
            <person name="Han C."/>
            <person name="Land M."/>
            <person name="Hauser L."/>
            <person name="Markowitz V."/>
            <person name="Cheng J.-F."/>
            <person name="Hugenholtz P."/>
            <person name="Woyke T."/>
            <person name="Wu D."/>
            <person name="Gronow S."/>
            <person name="Wellnitz S."/>
            <person name="Brambilla E."/>
            <person name="Klenk H.-P."/>
            <person name="Eisen J.A."/>
        </authorList>
    </citation>
    <scope>NUCLEOTIDE SEQUENCE [LARGE SCALE GENOMIC DNA]</scope>
    <source>
        <strain evidence="3">ATCC 25260 / DSM 20707 / VPI 4198</strain>
    </source>
</reference>
<dbReference type="RefSeq" id="WP_013759981.1">
    <property type="nucleotide sequence ID" value="NC_015501.1"/>
</dbReference>
<evidence type="ECO:0000313" key="3">
    <source>
        <dbReference type="Proteomes" id="UP000006545"/>
    </source>
</evidence>
<feature type="chain" id="PRO_5003315807" description="Lipoprotein" evidence="1">
    <location>
        <begin position="22"/>
        <end position="275"/>
    </location>
</feature>
<evidence type="ECO:0008006" key="4">
    <source>
        <dbReference type="Google" id="ProtNLM"/>
    </source>
</evidence>